<evidence type="ECO:0000256" key="3">
    <source>
        <dbReference type="ARBA" id="ARBA00025589"/>
    </source>
</evidence>
<dbReference type="InterPro" id="IPR043128">
    <property type="entry name" value="Rev_trsase/Diguanyl_cyclase"/>
</dbReference>
<dbReference type="PROSITE" id="PS50173">
    <property type="entry name" value="UMUC"/>
    <property type="match status" value="1"/>
</dbReference>
<dbReference type="EMBL" id="BAAAZH010000010">
    <property type="protein sequence ID" value="GAA4114304.1"/>
    <property type="molecule type" value="Genomic_DNA"/>
</dbReference>
<keyword evidence="2" id="KW-0227">DNA damage</keyword>
<organism evidence="5 6">
    <name type="scientific">Nocardioides fonticola</name>
    <dbReference type="NCBI Taxonomy" id="450363"/>
    <lineage>
        <taxon>Bacteria</taxon>
        <taxon>Bacillati</taxon>
        <taxon>Actinomycetota</taxon>
        <taxon>Actinomycetes</taxon>
        <taxon>Propionibacteriales</taxon>
        <taxon>Nocardioidaceae</taxon>
        <taxon>Nocardioides</taxon>
    </lineage>
</organism>
<evidence type="ECO:0000313" key="5">
    <source>
        <dbReference type="EMBL" id="GAA4114304.1"/>
    </source>
</evidence>
<dbReference type="PANTHER" id="PTHR35369">
    <property type="entry name" value="BLR3025 PROTEIN-RELATED"/>
    <property type="match status" value="1"/>
</dbReference>
<dbReference type="SUPFAM" id="SSF56672">
    <property type="entry name" value="DNA/RNA polymerases"/>
    <property type="match status" value="1"/>
</dbReference>
<feature type="domain" description="UmuC" evidence="4">
    <location>
        <begin position="33"/>
        <end position="186"/>
    </location>
</feature>
<protein>
    <submittedName>
        <fullName evidence="5">DNA polymerase Y family protein</fullName>
    </submittedName>
</protein>
<accession>A0ABP7XF09</accession>
<evidence type="ECO:0000256" key="2">
    <source>
        <dbReference type="ARBA" id="ARBA00022763"/>
    </source>
</evidence>
<evidence type="ECO:0000259" key="4">
    <source>
        <dbReference type="PROSITE" id="PS50173"/>
    </source>
</evidence>
<dbReference type="CDD" id="cd03468">
    <property type="entry name" value="PolY_like"/>
    <property type="match status" value="1"/>
</dbReference>
<reference evidence="6" key="1">
    <citation type="journal article" date="2019" name="Int. J. Syst. Evol. Microbiol.">
        <title>The Global Catalogue of Microorganisms (GCM) 10K type strain sequencing project: providing services to taxonomists for standard genome sequencing and annotation.</title>
        <authorList>
            <consortium name="The Broad Institute Genomics Platform"/>
            <consortium name="The Broad Institute Genome Sequencing Center for Infectious Disease"/>
            <person name="Wu L."/>
            <person name="Ma J."/>
        </authorList>
    </citation>
    <scope>NUCLEOTIDE SEQUENCE [LARGE SCALE GENOMIC DNA]</scope>
    <source>
        <strain evidence="6">JCM 16703</strain>
    </source>
</reference>
<sequence length="526" mass="56922">MSARVFVVWCPDWPVVAALAEESGGSGSAVPASRPAAVLAAHRVVACTDTARTFGIRRGMRRRDAQGRCPELLLLPDNPDRDARAFETVLAVLEEIRPGVALLRPGLAALRSPGRFYGDEAATAAVIAERLVTAGVWDCRIGVADDLLTAEQAARLAGPQESRIVPPGGARDFLVDLPVEVIDDADAVSLLRRLGLTTLGDLLPLPAPDVRTRFGAATSRLHQVLGGVESARFAPRVPPPDLVVDIAFEPALDSAETICFSARRTCEQLVAGLLQRRLVCTELRIEVLTEGEPALLARSWLHPRWFTAADVLDRLRYQLAGQGAGQGVGLGSVHAGVTGLRFVPEIVVPEHVHAEALWGGTDARVERGIARLQGLLGHDRVLTPVVQGGRSPAARQTLVPWGERPHGLRPSDLPWPGALPGPAPSRVFPVPWPVQIHDGRGRPVVLDERGLLSGEPTRLHLEDRWQPIVGWAGPWPVEEGWWEEEWWREDAARRAPTMRVQVVGADGRAWLVTHLGGAWEAVAGYE</sequence>
<dbReference type="Pfam" id="PF00817">
    <property type="entry name" value="IMS"/>
    <property type="match status" value="1"/>
</dbReference>
<comment type="caution">
    <text evidence="5">The sequence shown here is derived from an EMBL/GenBank/DDBJ whole genome shotgun (WGS) entry which is preliminary data.</text>
</comment>
<dbReference type="Gene3D" id="3.40.1170.60">
    <property type="match status" value="1"/>
</dbReference>
<evidence type="ECO:0000256" key="1">
    <source>
        <dbReference type="ARBA" id="ARBA00010945"/>
    </source>
</evidence>
<comment type="similarity">
    <text evidence="1">Belongs to the DNA polymerase type-Y family.</text>
</comment>
<dbReference type="InterPro" id="IPR001126">
    <property type="entry name" value="UmuC"/>
</dbReference>
<proteinExistence type="inferred from homology"/>
<comment type="function">
    <text evidence="3">Poorly processive, error-prone DNA polymerase involved in untargeted mutagenesis. Copies undamaged DNA at stalled replication forks, which arise in vivo from mismatched or misaligned primer ends. These misaligned primers can be extended by PolIV. Exhibits no 3'-5' exonuclease (proofreading) activity. May be involved in translesional synthesis, in conjunction with the beta clamp from PolIII.</text>
</comment>
<keyword evidence="6" id="KW-1185">Reference proteome</keyword>
<dbReference type="Proteomes" id="UP001501495">
    <property type="component" value="Unassembled WGS sequence"/>
</dbReference>
<dbReference type="Gene3D" id="3.30.70.270">
    <property type="match status" value="1"/>
</dbReference>
<name>A0ABP7XF09_9ACTN</name>
<dbReference type="PANTHER" id="PTHR35369:SF2">
    <property type="entry name" value="BLR3025 PROTEIN"/>
    <property type="match status" value="1"/>
</dbReference>
<dbReference type="RefSeq" id="WP_344732388.1">
    <property type="nucleotide sequence ID" value="NZ_BAAAZH010000010.1"/>
</dbReference>
<gene>
    <name evidence="5" type="ORF">GCM10022215_12280</name>
</gene>
<dbReference type="InterPro" id="IPR043502">
    <property type="entry name" value="DNA/RNA_pol_sf"/>
</dbReference>
<evidence type="ECO:0000313" key="6">
    <source>
        <dbReference type="Proteomes" id="UP001501495"/>
    </source>
</evidence>
<dbReference type="InterPro" id="IPR050356">
    <property type="entry name" value="SulA_CellDiv_inhibitor"/>
</dbReference>